<comment type="caution">
    <text evidence="4">The sequence shown here is derived from an EMBL/GenBank/DDBJ whole genome shotgun (WGS) entry which is preliminary data.</text>
</comment>
<dbReference type="InterPro" id="IPR009057">
    <property type="entry name" value="Homeodomain-like_sf"/>
</dbReference>
<dbReference type="InterPro" id="IPR050109">
    <property type="entry name" value="HTH-type_TetR-like_transc_reg"/>
</dbReference>
<keyword evidence="5" id="KW-1185">Reference proteome</keyword>
<name>A0A4R2R6J4_9PSEU</name>
<evidence type="ECO:0000256" key="1">
    <source>
        <dbReference type="ARBA" id="ARBA00023125"/>
    </source>
</evidence>
<gene>
    <name evidence="4" type="ORF">EV191_1011446</name>
</gene>
<dbReference type="PROSITE" id="PS50977">
    <property type="entry name" value="HTH_TETR_2"/>
    <property type="match status" value="1"/>
</dbReference>
<evidence type="ECO:0000259" key="3">
    <source>
        <dbReference type="PROSITE" id="PS50977"/>
    </source>
</evidence>
<accession>A0A4R2R6J4</accession>
<dbReference type="PANTHER" id="PTHR30055">
    <property type="entry name" value="HTH-TYPE TRANSCRIPTIONAL REGULATOR RUTR"/>
    <property type="match status" value="1"/>
</dbReference>
<dbReference type="SUPFAM" id="SSF46689">
    <property type="entry name" value="Homeodomain-like"/>
    <property type="match status" value="1"/>
</dbReference>
<dbReference type="PRINTS" id="PR00455">
    <property type="entry name" value="HTHTETR"/>
</dbReference>
<sequence length="211" mass="23513">MVGKRLSRTARRELILDAAAEAFGGAGYAGTGMRDVAARAGVSAPVLYDHFPTKAELYAVLLDRQVNALIEDWAPPPRQLDTFELFRGTVDAIFSWIERNEAAWRMIFGEAPSEQVVAEAHRRGQERATRQLAGLFRQVPHLALSVDLDRDRADEVLAEAAKSALNAIATWWWRNRDIPRVHVVAITADLLWRGLRELTDSELTDSKGKPG</sequence>
<dbReference type="GO" id="GO:0000976">
    <property type="term" value="F:transcription cis-regulatory region binding"/>
    <property type="evidence" value="ECO:0007669"/>
    <property type="project" value="TreeGrafter"/>
</dbReference>
<keyword evidence="1 2" id="KW-0238">DNA-binding</keyword>
<proteinExistence type="predicted"/>
<organism evidence="4 5">
    <name type="scientific">Tamaricihabitans halophyticus</name>
    <dbReference type="NCBI Taxonomy" id="1262583"/>
    <lineage>
        <taxon>Bacteria</taxon>
        <taxon>Bacillati</taxon>
        <taxon>Actinomycetota</taxon>
        <taxon>Actinomycetes</taxon>
        <taxon>Pseudonocardiales</taxon>
        <taxon>Pseudonocardiaceae</taxon>
        <taxon>Tamaricihabitans</taxon>
    </lineage>
</organism>
<dbReference type="GO" id="GO:0003700">
    <property type="term" value="F:DNA-binding transcription factor activity"/>
    <property type="evidence" value="ECO:0007669"/>
    <property type="project" value="TreeGrafter"/>
</dbReference>
<feature type="DNA-binding region" description="H-T-H motif" evidence="2">
    <location>
        <begin position="32"/>
        <end position="51"/>
    </location>
</feature>
<evidence type="ECO:0000313" key="5">
    <source>
        <dbReference type="Proteomes" id="UP000294911"/>
    </source>
</evidence>
<evidence type="ECO:0000313" key="4">
    <source>
        <dbReference type="EMBL" id="TCP57489.1"/>
    </source>
</evidence>
<evidence type="ECO:0000256" key="2">
    <source>
        <dbReference type="PROSITE-ProRule" id="PRU00335"/>
    </source>
</evidence>
<dbReference type="RefSeq" id="WP_132875961.1">
    <property type="nucleotide sequence ID" value="NZ_SLXQ01000001.1"/>
</dbReference>
<dbReference type="Pfam" id="PF00440">
    <property type="entry name" value="TetR_N"/>
    <property type="match status" value="1"/>
</dbReference>
<dbReference type="OrthoDB" id="7252896at2"/>
<dbReference type="PANTHER" id="PTHR30055:SF160">
    <property type="entry name" value="TRANSCRIPTIONAL REGULATORY PROTEIN (PROBABLY ASNC-FAMILY)-RELATED"/>
    <property type="match status" value="1"/>
</dbReference>
<reference evidence="4 5" key="1">
    <citation type="submission" date="2019-03" db="EMBL/GenBank/DDBJ databases">
        <title>Genomic Encyclopedia of Type Strains, Phase IV (KMG-IV): sequencing the most valuable type-strain genomes for metagenomic binning, comparative biology and taxonomic classification.</title>
        <authorList>
            <person name="Goeker M."/>
        </authorList>
    </citation>
    <scope>NUCLEOTIDE SEQUENCE [LARGE SCALE GENOMIC DNA]</scope>
    <source>
        <strain evidence="4 5">DSM 45765</strain>
    </source>
</reference>
<dbReference type="Gene3D" id="1.10.357.10">
    <property type="entry name" value="Tetracycline Repressor, domain 2"/>
    <property type="match status" value="1"/>
</dbReference>
<protein>
    <submittedName>
        <fullName evidence="4">TetR family transcriptional regulator</fullName>
    </submittedName>
</protein>
<feature type="domain" description="HTH tetR-type" evidence="3">
    <location>
        <begin position="9"/>
        <end position="69"/>
    </location>
</feature>
<dbReference type="EMBL" id="SLXQ01000001">
    <property type="protein sequence ID" value="TCP57489.1"/>
    <property type="molecule type" value="Genomic_DNA"/>
</dbReference>
<dbReference type="Proteomes" id="UP000294911">
    <property type="component" value="Unassembled WGS sequence"/>
</dbReference>
<dbReference type="InterPro" id="IPR001647">
    <property type="entry name" value="HTH_TetR"/>
</dbReference>
<dbReference type="AlphaFoldDB" id="A0A4R2R6J4"/>